<proteinExistence type="predicted"/>
<evidence type="ECO:0000313" key="2">
    <source>
        <dbReference type="Proteomes" id="UP001434883"/>
    </source>
</evidence>
<protein>
    <submittedName>
        <fullName evidence="1">DNA repair protein rad51d</fullName>
    </submittedName>
</protein>
<accession>A0ABV0QZ68</accession>
<organism evidence="1 2">
    <name type="scientific">Xenoophorus captivus</name>
    <dbReference type="NCBI Taxonomy" id="1517983"/>
    <lineage>
        <taxon>Eukaryota</taxon>
        <taxon>Metazoa</taxon>
        <taxon>Chordata</taxon>
        <taxon>Craniata</taxon>
        <taxon>Vertebrata</taxon>
        <taxon>Euteleostomi</taxon>
        <taxon>Actinopterygii</taxon>
        <taxon>Neopterygii</taxon>
        <taxon>Teleostei</taxon>
        <taxon>Neoteleostei</taxon>
        <taxon>Acanthomorphata</taxon>
        <taxon>Ovalentaria</taxon>
        <taxon>Atherinomorphae</taxon>
        <taxon>Cyprinodontiformes</taxon>
        <taxon>Goodeidae</taxon>
        <taxon>Xenoophorus</taxon>
    </lineage>
</organism>
<evidence type="ECO:0000313" key="1">
    <source>
        <dbReference type="EMBL" id="MEQ2201144.1"/>
    </source>
</evidence>
<keyword evidence="2" id="KW-1185">Reference proteome</keyword>
<dbReference type="EMBL" id="JAHRIN010027166">
    <property type="protein sequence ID" value="MEQ2201144.1"/>
    <property type="molecule type" value="Genomic_DNA"/>
</dbReference>
<comment type="caution">
    <text evidence="1">The sequence shown here is derived from an EMBL/GenBank/DDBJ whole genome shotgun (WGS) entry which is preliminary data.</text>
</comment>
<gene>
    <name evidence="1" type="primary">RAD51D</name>
    <name evidence="1" type="ORF">XENOCAPTIV_008227</name>
</gene>
<reference evidence="1 2" key="1">
    <citation type="submission" date="2021-06" db="EMBL/GenBank/DDBJ databases">
        <authorList>
            <person name="Palmer J.M."/>
        </authorList>
    </citation>
    <scope>NUCLEOTIDE SEQUENCE [LARGE SCALE GENOMIC DNA]</scope>
    <source>
        <strain evidence="1 2">XC_2019</strain>
        <tissue evidence="1">Muscle</tissue>
    </source>
</reference>
<name>A0ABV0QZ68_9TELE</name>
<dbReference type="Proteomes" id="UP001434883">
    <property type="component" value="Unassembled WGS sequence"/>
</dbReference>
<sequence>MPVVFLCLINEKARSACGGFDVELFINMQESVSPNCQAAALFAIRRVLLAQHTAFPVSGADLYEELLSSTAILSTGNPR</sequence>